<sequence>MSEPLTDGEPPAELRLTTAEWGLWQAFRNGSRHDLRTGDPALDDPGGDGPWGPRRTIRARVVALLLLHGPPPLLGRVASLSLAGAHISGRLDLSGGRVGVYVELTQCRFEEELLLTEARMGTVRLLDCRLPRLEAARAGTDGDLHLARCTVTEGIRLTDASIGTDLLLNEATVGSGGRTRAIAADGLTVGQDLQASLLMCDGEVSLRGAQIGGSLYLYGSVLRNHRGRYALHAPEMHVARFAHCATSGPGTAYVAQGVTPPGGVPSPPGHLPPGPDGRPADSPARGVKRFQCTGGLKLDDGRFGDSLVVDQARFTLRRGQEISLRRVQTPELCFTPERPEEGRVVLSGATVGNLVDSVDSWPVRDGLWMAGFSYDQLIPVGPFPLARRLAWLATATPEYSPGPYEQLATVLRNGGEDAEARRVLLAKQRRRRETLSPVGKVWGHLQDWTVAYGYRPGLAALWMAVLWLAGALFFAGRRPEPLEQDKYPHWNAAVYALDLLLPVIDLGHDRAWNPAGAGQWVAVGLVLAGWVLATTVAAGATRMLRRQ</sequence>
<organism evidence="3 4">
    <name type="scientific">Streptomyces chumphonensis</name>
    <dbReference type="NCBI Taxonomy" id="1214925"/>
    <lineage>
        <taxon>Bacteria</taxon>
        <taxon>Bacillati</taxon>
        <taxon>Actinomycetota</taxon>
        <taxon>Actinomycetes</taxon>
        <taxon>Kitasatosporales</taxon>
        <taxon>Streptomycetaceae</taxon>
        <taxon>Streptomyces</taxon>
    </lineage>
</organism>
<feature type="transmembrane region" description="Helical" evidence="2">
    <location>
        <begin position="487"/>
        <end position="508"/>
    </location>
</feature>
<keyword evidence="4" id="KW-1185">Reference proteome</keyword>
<evidence type="ECO:0000313" key="4">
    <source>
        <dbReference type="Proteomes" id="UP000632289"/>
    </source>
</evidence>
<evidence type="ECO:0000256" key="2">
    <source>
        <dbReference type="SAM" id="Phobius"/>
    </source>
</evidence>
<dbReference type="EMBL" id="JACXYU010000001">
    <property type="protein sequence ID" value="MBD3930203.1"/>
    <property type="molecule type" value="Genomic_DNA"/>
</dbReference>
<accession>A0A927EVS4</accession>
<comment type="caution">
    <text evidence="3">The sequence shown here is derived from an EMBL/GenBank/DDBJ whole genome shotgun (WGS) entry which is preliminary data.</text>
</comment>
<feature type="transmembrane region" description="Helical" evidence="2">
    <location>
        <begin position="457"/>
        <end position="475"/>
    </location>
</feature>
<reference evidence="3" key="1">
    <citation type="submission" date="2020-09" db="EMBL/GenBank/DDBJ databases">
        <title>Secondary metabolite and genome analysis of marine Streptomyces chumphonensis KK1-2T.</title>
        <authorList>
            <person name="Phongsopitanun W."/>
            <person name="Kanchanasin P."/>
            <person name="Pittayakhajonwut P."/>
            <person name="Suwanborirux K."/>
            <person name="Tanasupawat S."/>
        </authorList>
    </citation>
    <scope>NUCLEOTIDE SEQUENCE</scope>
    <source>
        <strain evidence="3">KK1-2</strain>
    </source>
</reference>
<keyword evidence="2" id="KW-0472">Membrane</keyword>
<evidence type="ECO:0000256" key="1">
    <source>
        <dbReference type="SAM" id="MobiDB-lite"/>
    </source>
</evidence>
<keyword evidence="2" id="KW-1133">Transmembrane helix</keyword>
<evidence type="ECO:0000313" key="3">
    <source>
        <dbReference type="EMBL" id="MBD3930203.1"/>
    </source>
</evidence>
<feature type="region of interest" description="Disordered" evidence="1">
    <location>
        <begin position="259"/>
        <end position="285"/>
    </location>
</feature>
<dbReference type="Proteomes" id="UP000632289">
    <property type="component" value="Unassembled WGS sequence"/>
</dbReference>
<keyword evidence="2" id="KW-0812">Transmembrane</keyword>
<gene>
    <name evidence="3" type="ORF">IF129_01265</name>
</gene>
<name>A0A927EVS4_9ACTN</name>
<dbReference type="AlphaFoldDB" id="A0A927EVS4"/>
<proteinExistence type="predicted"/>
<protein>
    <submittedName>
        <fullName evidence="3">Oxidoreductase</fullName>
    </submittedName>
</protein>
<dbReference type="RefSeq" id="WP_191207498.1">
    <property type="nucleotide sequence ID" value="NZ_BAABKL010000021.1"/>
</dbReference>
<feature type="compositionally biased region" description="Pro residues" evidence="1">
    <location>
        <begin position="262"/>
        <end position="276"/>
    </location>
</feature>
<feature type="transmembrane region" description="Helical" evidence="2">
    <location>
        <begin position="520"/>
        <end position="541"/>
    </location>
</feature>